<name>C0DVD0_EIKCO</name>
<organism evidence="1 2">
    <name type="scientific">Eikenella corrodens ATCC 23834</name>
    <dbReference type="NCBI Taxonomy" id="546274"/>
    <lineage>
        <taxon>Bacteria</taxon>
        <taxon>Pseudomonadati</taxon>
        <taxon>Pseudomonadota</taxon>
        <taxon>Betaproteobacteria</taxon>
        <taxon>Neisseriales</taxon>
        <taxon>Neisseriaceae</taxon>
        <taxon>Eikenella</taxon>
    </lineage>
</organism>
<reference evidence="1 2" key="1">
    <citation type="submission" date="2009-01" db="EMBL/GenBank/DDBJ databases">
        <authorList>
            <person name="Fulton L."/>
            <person name="Clifton S."/>
            <person name="Chinwalla A.T."/>
            <person name="Mitreva M."/>
            <person name="Sodergren E."/>
            <person name="Weinstock G."/>
            <person name="Clifton S."/>
            <person name="Dooling D.J."/>
            <person name="Fulton B."/>
            <person name="Minx P."/>
            <person name="Pepin K.H."/>
            <person name="Johnson M."/>
            <person name="Bhonagiri V."/>
            <person name="Nash W.E."/>
            <person name="Mardis E.R."/>
            <person name="Wilson R.K."/>
        </authorList>
    </citation>
    <scope>NUCLEOTIDE SEQUENCE [LARGE SCALE GENOMIC DNA]</scope>
    <source>
        <strain evidence="1 2">ATCC 23834</strain>
    </source>
</reference>
<comment type="caution">
    <text evidence="1">The sequence shown here is derived from an EMBL/GenBank/DDBJ whole genome shotgun (WGS) entry which is preliminary data.</text>
</comment>
<dbReference type="EMBL" id="ACEA01000021">
    <property type="protein sequence ID" value="EEG24034.1"/>
    <property type="molecule type" value="Genomic_DNA"/>
</dbReference>
<dbReference type="AlphaFoldDB" id="C0DVD0"/>
<sequence>MCFQVASKRGGYLKKCDLCVDADFMLWWLMLGINTRPTAQNI</sequence>
<dbReference type="HOGENOM" id="CLU_3250804_0_0_4"/>
<dbReference type="Proteomes" id="UP000005837">
    <property type="component" value="Unassembled WGS sequence"/>
</dbReference>
<protein>
    <submittedName>
        <fullName evidence="1">Uncharacterized protein</fullName>
    </submittedName>
</protein>
<gene>
    <name evidence="1" type="ORF">EIKCOROL_01319</name>
</gene>
<evidence type="ECO:0000313" key="1">
    <source>
        <dbReference type="EMBL" id="EEG24034.1"/>
    </source>
</evidence>
<evidence type="ECO:0000313" key="2">
    <source>
        <dbReference type="Proteomes" id="UP000005837"/>
    </source>
</evidence>
<accession>C0DVD0</accession>
<proteinExistence type="predicted"/>